<dbReference type="SUPFAM" id="SSF117281">
    <property type="entry name" value="Kelch motif"/>
    <property type="match status" value="1"/>
</dbReference>
<protein>
    <recommendedName>
        <fullName evidence="3">F-box domain-containing protein</fullName>
    </recommendedName>
</protein>
<evidence type="ECO:0000256" key="2">
    <source>
        <dbReference type="ARBA" id="ARBA00022737"/>
    </source>
</evidence>
<accession>A0AAD3TFH1</accession>
<dbReference type="InterPro" id="IPR001810">
    <property type="entry name" value="F-box_dom"/>
</dbReference>
<dbReference type="InterPro" id="IPR052439">
    <property type="entry name" value="F-box/Kelch-repeat"/>
</dbReference>
<dbReference type="PANTHER" id="PTHR46122">
    <property type="entry name" value="GALACTOSE OXIDASE/KELCH REPEAT PROTEIN-RELATED"/>
    <property type="match status" value="1"/>
</dbReference>
<evidence type="ECO:0000256" key="1">
    <source>
        <dbReference type="ARBA" id="ARBA00022441"/>
    </source>
</evidence>
<organism evidence="4 5">
    <name type="scientific">Nepenthes gracilis</name>
    <name type="common">Slender pitcher plant</name>
    <dbReference type="NCBI Taxonomy" id="150966"/>
    <lineage>
        <taxon>Eukaryota</taxon>
        <taxon>Viridiplantae</taxon>
        <taxon>Streptophyta</taxon>
        <taxon>Embryophyta</taxon>
        <taxon>Tracheophyta</taxon>
        <taxon>Spermatophyta</taxon>
        <taxon>Magnoliopsida</taxon>
        <taxon>eudicotyledons</taxon>
        <taxon>Gunneridae</taxon>
        <taxon>Pentapetalae</taxon>
        <taxon>Caryophyllales</taxon>
        <taxon>Nepenthaceae</taxon>
        <taxon>Nepenthes</taxon>
    </lineage>
</organism>
<feature type="domain" description="F-box" evidence="3">
    <location>
        <begin position="123"/>
        <end position="163"/>
    </location>
</feature>
<proteinExistence type="predicted"/>
<dbReference type="InterPro" id="IPR015915">
    <property type="entry name" value="Kelch-typ_b-propeller"/>
</dbReference>
<sequence length="468" mass="52506">MLRRLTIPKFKTMVFRRHIEDLKTKGGASCEPFVMVGSEACAFLHVPSSLEQEKEFIQKNWQLLKYILRSRDDNLLNYVENALPDKDILTRSLDVIRQSNKKQIIGCAGGNQDGQASDDSFLPGLPDDTALDILAWCCRSDYPMLSSLNKKYKSLIDSGDLYKLRRRLEIVEHWVYISCILMPWVAFDPAKGRWMTLPRVPCDDCFTYADKESLAVGTQLLVFGQELLGFAIWMYRLPTRDWSRCPLMNLPRCLFGSGSLGEIAIVAGGSDKNGCVLKSAELYNSELGTWVPLPDMNSPRKLCSGFFMDGKFYVIGGMSNHTDCLTCGEEYNIKTRTWKRIKNMYPGPNMNTAPAMRSPPLVAVVNNQLYSADQATNEVKKYVKANNSWRVVKTLPVRADCSNGWGLAFKACGDKLLVIGGHRGPQGEVILLHSWEPEGVNAEENDWSVLSVMERAGTFVCNCAVMGC</sequence>
<keyword evidence="2" id="KW-0677">Repeat</keyword>
<dbReference type="Proteomes" id="UP001279734">
    <property type="component" value="Unassembled WGS sequence"/>
</dbReference>
<dbReference type="Pfam" id="PF00646">
    <property type="entry name" value="F-box"/>
    <property type="match status" value="1"/>
</dbReference>
<dbReference type="PANTHER" id="PTHR46122:SF6">
    <property type="entry name" value="OS04G0619300 PROTEIN"/>
    <property type="match status" value="1"/>
</dbReference>
<dbReference type="AlphaFoldDB" id="A0AAD3TFH1"/>
<dbReference type="EMBL" id="BSYO01000034">
    <property type="protein sequence ID" value="GMH28189.1"/>
    <property type="molecule type" value="Genomic_DNA"/>
</dbReference>
<dbReference type="InterPro" id="IPR006652">
    <property type="entry name" value="Kelch_1"/>
</dbReference>
<dbReference type="SMART" id="SM00612">
    <property type="entry name" value="Kelch"/>
    <property type="match status" value="3"/>
</dbReference>
<dbReference type="GO" id="GO:0005634">
    <property type="term" value="C:nucleus"/>
    <property type="evidence" value="ECO:0007669"/>
    <property type="project" value="UniProtKB-ARBA"/>
</dbReference>
<keyword evidence="1" id="KW-0880">Kelch repeat</keyword>
<dbReference type="Pfam" id="PF01344">
    <property type="entry name" value="Kelch_1"/>
    <property type="match status" value="2"/>
</dbReference>
<dbReference type="FunFam" id="2.120.10.80:FF:000007">
    <property type="entry name" value="F-box/kelch-repeat protein SKIP11"/>
    <property type="match status" value="1"/>
</dbReference>
<dbReference type="Gene3D" id="2.120.10.80">
    <property type="entry name" value="Kelch-type beta propeller"/>
    <property type="match status" value="1"/>
</dbReference>
<reference evidence="4" key="1">
    <citation type="submission" date="2023-05" db="EMBL/GenBank/DDBJ databases">
        <title>Nepenthes gracilis genome sequencing.</title>
        <authorList>
            <person name="Fukushima K."/>
        </authorList>
    </citation>
    <scope>NUCLEOTIDE SEQUENCE</scope>
    <source>
        <strain evidence="4">SING2019-196</strain>
    </source>
</reference>
<comment type="caution">
    <text evidence="4">The sequence shown here is derived from an EMBL/GenBank/DDBJ whole genome shotgun (WGS) entry which is preliminary data.</text>
</comment>
<evidence type="ECO:0000313" key="5">
    <source>
        <dbReference type="Proteomes" id="UP001279734"/>
    </source>
</evidence>
<evidence type="ECO:0000313" key="4">
    <source>
        <dbReference type="EMBL" id="GMH28189.1"/>
    </source>
</evidence>
<name>A0AAD3TFH1_NEPGR</name>
<evidence type="ECO:0000259" key="3">
    <source>
        <dbReference type="Pfam" id="PF00646"/>
    </source>
</evidence>
<keyword evidence="5" id="KW-1185">Reference proteome</keyword>
<gene>
    <name evidence="4" type="ORF">Nepgr_030032</name>
</gene>